<dbReference type="EMBL" id="JAUEPR010000053">
    <property type="protein sequence ID" value="KAK0471196.1"/>
    <property type="molecule type" value="Genomic_DNA"/>
</dbReference>
<keyword evidence="3" id="KW-1185">Reference proteome</keyword>
<proteinExistence type="predicted"/>
<comment type="caution">
    <text evidence="2">The sequence shown here is derived from an EMBL/GenBank/DDBJ whole genome shotgun (WGS) entry which is preliminary data.</text>
</comment>
<gene>
    <name evidence="2" type="ORF">IW261DRAFT_1405984</name>
</gene>
<feature type="non-terminal residue" evidence="2">
    <location>
        <position position="343"/>
    </location>
</feature>
<evidence type="ECO:0000259" key="1">
    <source>
        <dbReference type="Pfam" id="PF13087"/>
    </source>
</evidence>
<keyword evidence="2" id="KW-0378">Hydrolase</keyword>
<dbReference type="PANTHER" id="PTHR10887:SF495">
    <property type="entry name" value="HELICASE SENATAXIN ISOFORM X1-RELATED"/>
    <property type="match status" value="1"/>
</dbReference>
<dbReference type="Gene3D" id="3.40.50.300">
    <property type="entry name" value="P-loop containing nucleotide triphosphate hydrolases"/>
    <property type="match status" value="2"/>
</dbReference>
<sequence length="343" mass="38698">MVGASAILTNSFQSPPGPPGTGKTSTISAAAEIWRQSSSPTWIIAHSNVAVKNIAEKLASYDVDFKIIVSKDFYIEWHEHLYANIEDKVLRGDLLPKNQKDLQRIIGESSIILSTLSMVSNSTFDKNGMFDLVPPRTLVIDEASQINVFEYMASASILLQHVFVKFKDVIKKVCFFGDPKQHRMPHPLGNFISQEVYDNRLYSENDIKDPSCIAFIDAKDGKEEKSGFSWRALQTVAQLVQHYYQSRDFCVITPYDAQRAAIEEELKSQSLPWERRVFNVDSFQGNEADIIIVSVVRCWNPGFLRSDERMNVMLTRCRRGLIVVSNRNFLLGAGQPTLVGKLA</sequence>
<dbReference type="InterPro" id="IPR041679">
    <property type="entry name" value="DNA2/NAM7-like_C"/>
</dbReference>
<dbReference type="Proteomes" id="UP001175227">
    <property type="component" value="Unassembled WGS sequence"/>
</dbReference>
<dbReference type="InterPro" id="IPR047187">
    <property type="entry name" value="SF1_C_Upf1"/>
</dbReference>
<reference evidence="2" key="1">
    <citation type="submission" date="2023-06" db="EMBL/GenBank/DDBJ databases">
        <authorList>
            <consortium name="Lawrence Berkeley National Laboratory"/>
            <person name="Ahrendt S."/>
            <person name="Sahu N."/>
            <person name="Indic B."/>
            <person name="Wong-Bajracharya J."/>
            <person name="Merenyi Z."/>
            <person name="Ke H.-M."/>
            <person name="Monk M."/>
            <person name="Kocsube S."/>
            <person name="Drula E."/>
            <person name="Lipzen A."/>
            <person name="Balint B."/>
            <person name="Henrissat B."/>
            <person name="Andreopoulos B."/>
            <person name="Martin F.M."/>
            <person name="Harder C.B."/>
            <person name="Rigling D."/>
            <person name="Ford K.L."/>
            <person name="Foster G.D."/>
            <person name="Pangilinan J."/>
            <person name="Papanicolaou A."/>
            <person name="Barry K."/>
            <person name="LaButti K."/>
            <person name="Viragh M."/>
            <person name="Koriabine M."/>
            <person name="Yan M."/>
            <person name="Riley R."/>
            <person name="Champramary S."/>
            <person name="Plett K.L."/>
            <person name="Tsai I.J."/>
            <person name="Slot J."/>
            <person name="Sipos G."/>
            <person name="Plett J."/>
            <person name="Nagy L.G."/>
            <person name="Grigoriev I.V."/>
        </authorList>
    </citation>
    <scope>NUCLEOTIDE SEQUENCE</scope>
    <source>
        <strain evidence="2">ICMP 16352</strain>
    </source>
</reference>
<organism evidence="2 3">
    <name type="scientific">Armillaria novae-zelandiae</name>
    <dbReference type="NCBI Taxonomy" id="153914"/>
    <lineage>
        <taxon>Eukaryota</taxon>
        <taxon>Fungi</taxon>
        <taxon>Dikarya</taxon>
        <taxon>Basidiomycota</taxon>
        <taxon>Agaricomycotina</taxon>
        <taxon>Agaricomycetes</taxon>
        <taxon>Agaricomycetidae</taxon>
        <taxon>Agaricales</taxon>
        <taxon>Marasmiineae</taxon>
        <taxon>Physalacriaceae</taxon>
        <taxon>Armillaria</taxon>
    </lineage>
</organism>
<dbReference type="GO" id="GO:0016787">
    <property type="term" value="F:hydrolase activity"/>
    <property type="evidence" value="ECO:0007669"/>
    <property type="project" value="UniProtKB-KW"/>
</dbReference>
<evidence type="ECO:0000313" key="3">
    <source>
        <dbReference type="Proteomes" id="UP001175227"/>
    </source>
</evidence>
<dbReference type="Pfam" id="PF13087">
    <property type="entry name" value="AAA_12"/>
    <property type="match status" value="1"/>
</dbReference>
<dbReference type="CDD" id="cd18808">
    <property type="entry name" value="SF1_C_Upf1"/>
    <property type="match status" value="1"/>
</dbReference>
<dbReference type="SUPFAM" id="SSF52540">
    <property type="entry name" value="P-loop containing nucleoside triphosphate hydrolases"/>
    <property type="match status" value="1"/>
</dbReference>
<protein>
    <submittedName>
        <fullName evidence="2">P-loop containing nucleoside triphosphate hydrolase protein</fullName>
    </submittedName>
</protein>
<dbReference type="AlphaFoldDB" id="A0AA39NSU1"/>
<name>A0AA39NSU1_9AGAR</name>
<evidence type="ECO:0000313" key="2">
    <source>
        <dbReference type="EMBL" id="KAK0471196.1"/>
    </source>
</evidence>
<accession>A0AA39NSU1</accession>
<feature type="domain" description="DNA2/NAM7 helicase-like C-terminal" evidence="1">
    <location>
        <begin position="180"/>
        <end position="327"/>
    </location>
</feature>
<dbReference type="InterPro" id="IPR045055">
    <property type="entry name" value="DNA2/NAM7-like"/>
</dbReference>
<dbReference type="InterPro" id="IPR027417">
    <property type="entry name" value="P-loop_NTPase"/>
</dbReference>
<dbReference type="PANTHER" id="PTHR10887">
    <property type="entry name" value="DNA2/NAM7 HELICASE FAMILY"/>
    <property type="match status" value="1"/>
</dbReference>